<comment type="caution">
    <text evidence="2">The sequence shown here is derived from an EMBL/GenBank/DDBJ whole genome shotgun (WGS) entry which is preliminary data.</text>
</comment>
<dbReference type="PROSITE" id="PS51257">
    <property type="entry name" value="PROKAR_LIPOPROTEIN"/>
    <property type="match status" value="1"/>
</dbReference>
<evidence type="ECO:0000313" key="2">
    <source>
        <dbReference type="EMBL" id="MFC4159298.1"/>
    </source>
</evidence>
<evidence type="ECO:0000256" key="1">
    <source>
        <dbReference type="SAM" id="SignalP"/>
    </source>
</evidence>
<sequence>MPRSLALTALFLLTALLCGCNTVHFQQALGRADDPALKRLLGTWRYVGPPIDPKPVEGPIEIVAEQGSYLARDPAQPKDQASLRYFAGKQGRYLVVELGEGKAEAKAYAVFKLEGEPPAVRVLPVDLAQAIPLLREAGFKVEEKREQFFHYATAQGERQALERFVSSHDARLFAPRQAMHFERVNTPEAKR</sequence>
<name>A0ABV8MME2_9NEIS</name>
<organism evidence="2 3">
    <name type="scientific">Chitinimonas lacunae</name>
    <dbReference type="NCBI Taxonomy" id="1963018"/>
    <lineage>
        <taxon>Bacteria</taxon>
        <taxon>Pseudomonadati</taxon>
        <taxon>Pseudomonadota</taxon>
        <taxon>Betaproteobacteria</taxon>
        <taxon>Neisseriales</taxon>
        <taxon>Chitinibacteraceae</taxon>
        <taxon>Chitinimonas</taxon>
    </lineage>
</organism>
<proteinExistence type="predicted"/>
<feature type="signal peptide" evidence="1">
    <location>
        <begin position="1"/>
        <end position="25"/>
    </location>
</feature>
<dbReference type="EMBL" id="JBHSBU010000001">
    <property type="protein sequence ID" value="MFC4159298.1"/>
    <property type="molecule type" value="Genomic_DNA"/>
</dbReference>
<dbReference type="RefSeq" id="WP_378162908.1">
    <property type="nucleotide sequence ID" value="NZ_JBHSBU010000001.1"/>
</dbReference>
<accession>A0ABV8MME2</accession>
<gene>
    <name evidence="2" type="ORF">ACFOW7_08005</name>
</gene>
<keyword evidence="1" id="KW-0732">Signal</keyword>
<dbReference type="Proteomes" id="UP001595791">
    <property type="component" value="Unassembled WGS sequence"/>
</dbReference>
<protein>
    <submittedName>
        <fullName evidence="2">Uncharacterized protein</fullName>
    </submittedName>
</protein>
<feature type="chain" id="PRO_5046634571" evidence="1">
    <location>
        <begin position="26"/>
        <end position="191"/>
    </location>
</feature>
<keyword evidence="3" id="KW-1185">Reference proteome</keyword>
<evidence type="ECO:0000313" key="3">
    <source>
        <dbReference type="Proteomes" id="UP001595791"/>
    </source>
</evidence>
<reference evidence="3" key="1">
    <citation type="journal article" date="2019" name="Int. J. Syst. Evol. Microbiol.">
        <title>The Global Catalogue of Microorganisms (GCM) 10K type strain sequencing project: providing services to taxonomists for standard genome sequencing and annotation.</title>
        <authorList>
            <consortium name="The Broad Institute Genomics Platform"/>
            <consortium name="The Broad Institute Genome Sequencing Center for Infectious Disease"/>
            <person name="Wu L."/>
            <person name="Ma J."/>
        </authorList>
    </citation>
    <scope>NUCLEOTIDE SEQUENCE [LARGE SCALE GENOMIC DNA]</scope>
    <source>
        <strain evidence="3">LMG 29894</strain>
    </source>
</reference>